<feature type="domain" description="EndoU" evidence="11">
    <location>
        <begin position="1"/>
        <end position="287"/>
    </location>
</feature>
<organism evidence="12 13">
    <name type="scientific">Naegleria lovaniensis</name>
    <name type="common">Amoeba</name>
    <dbReference type="NCBI Taxonomy" id="51637"/>
    <lineage>
        <taxon>Eukaryota</taxon>
        <taxon>Discoba</taxon>
        <taxon>Heterolobosea</taxon>
        <taxon>Tetramitia</taxon>
        <taxon>Eutetramitia</taxon>
        <taxon>Vahlkampfiidae</taxon>
        <taxon>Naegleria</taxon>
    </lineage>
</organism>
<dbReference type="AlphaFoldDB" id="A0AA88GNQ5"/>
<keyword evidence="7" id="KW-0378">Hydrolase</keyword>
<dbReference type="EMBL" id="PYSW02000016">
    <property type="protein sequence ID" value="KAG2386120.1"/>
    <property type="molecule type" value="Genomic_DNA"/>
</dbReference>
<dbReference type="PANTHER" id="PTHR12439">
    <property type="entry name" value="PLACENTAL PROTEIN 11-RELATED"/>
    <property type="match status" value="1"/>
</dbReference>
<keyword evidence="8" id="KW-0694">RNA-binding</keyword>
<keyword evidence="6" id="KW-0255">Endonuclease</keyword>
<dbReference type="InterPro" id="IPR037227">
    <property type="entry name" value="EndoU-like"/>
</dbReference>
<dbReference type="GO" id="GO:0004521">
    <property type="term" value="F:RNA endonuclease activity"/>
    <property type="evidence" value="ECO:0007669"/>
    <property type="project" value="InterPro"/>
</dbReference>
<keyword evidence="4" id="KW-0540">Nuclease</keyword>
<evidence type="ECO:0000256" key="4">
    <source>
        <dbReference type="ARBA" id="ARBA00022722"/>
    </source>
</evidence>
<keyword evidence="10" id="KW-0456">Lyase</keyword>
<evidence type="ECO:0000259" key="11">
    <source>
        <dbReference type="PROSITE" id="PS51959"/>
    </source>
</evidence>
<dbReference type="RefSeq" id="XP_044550113.1">
    <property type="nucleotide sequence ID" value="XM_044691998.1"/>
</dbReference>
<protein>
    <recommendedName>
        <fullName evidence="11">EndoU domain-containing protein</fullName>
    </recommendedName>
</protein>
<evidence type="ECO:0000256" key="10">
    <source>
        <dbReference type="ARBA" id="ARBA00023239"/>
    </source>
</evidence>
<comment type="subunit">
    <text evidence="3">Monomer.</text>
</comment>
<dbReference type="PANTHER" id="PTHR12439:SF11">
    <property type="entry name" value="URIDYLATE-SPECIFIC ENDORIBONUCLEASE"/>
    <property type="match status" value="1"/>
</dbReference>
<evidence type="ECO:0000256" key="1">
    <source>
        <dbReference type="ARBA" id="ARBA00001936"/>
    </source>
</evidence>
<dbReference type="InterPro" id="IPR039787">
    <property type="entry name" value="ENDOU"/>
</dbReference>
<keyword evidence="13" id="KW-1185">Reference proteome</keyword>
<name>A0AA88GNQ5_NAELO</name>
<comment type="caution">
    <text evidence="12">The sequence shown here is derived from an EMBL/GenBank/DDBJ whole genome shotgun (WGS) entry which is preliminary data.</text>
</comment>
<dbReference type="InterPro" id="IPR018998">
    <property type="entry name" value="EndoU_C"/>
</dbReference>
<dbReference type="GO" id="GO:0016829">
    <property type="term" value="F:lyase activity"/>
    <property type="evidence" value="ECO:0007669"/>
    <property type="project" value="UniProtKB-KW"/>
</dbReference>
<comment type="similarity">
    <text evidence="2">Belongs to the ENDOU family.</text>
</comment>
<dbReference type="GO" id="GO:0016787">
    <property type="term" value="F:hydrolase activity"/>
    <property type="evidence" value="ECO:0007669"/>
    <property type="project" value="UniProtKB-KW"/>
</dbReference>
<dbReference type="Proteomes" id="UP000816034">
    <property type="component" value="Unassembled WGS sequence"/>
</dbReference>
<evidence type="ECO:0000256" key="3">
    <source>
        <dbReference type="ARBA" id="ARBA00011245"/>
    </source>
</evidence>
<evidence type="ECO:0000256" key="2">
    <source>
        <dbReference type="ARBA" id="ARBA00010168"/>
    </source>
</evidence>
<gene>
    <name evidence="12" type="ORF">C9374_002566</name>
</gene>
<accession>A0AA88GNQ5</accession>
<evidence type="ECO:0000313" key="13">
    <source>
        <dbReference type="Proteomes" id="UP000816034"/>
    </source>
</evidence>
<sequence length="294" mass="34534">MHASTENTSRTHPYICVVLSQLNSNQHHLFNLYKYNERLKSYVNTNPREFLKSREDQRLRETNTEQELSEINEFLDGILETRCIQLLGVYLKQIGKIGRIREEDVMNDDNDERNRVNRQLPSLKMFLWNMWFQQYPLGDRNKDLSGFEHCVVGEKNGQKVSGYHYWFKYYYDDSVYNESEFDSISASVRKDEQLTPDFVQVQFNKAVPNDPYHFSQGRKKSFWVGLSPECYIAILTLAQVINSSPSHRHILDEIPVHGSWYRIVVQSAVDNETGEVYLRSVYPEFRGLILISGP</sequence>
<keyword evidence="9" id="KW-0464">Manganese</keyword>
<dbReference type="Pfam" id="PF09412">
    <property type="entry name" value="XendoU"/>
    <property type="match status" value="1"/>
</dbReference>
<dbReference type="GeneID" id="68095022"/>
<dbReference type="PROSITE" id="PS51959">
    <property type="entry name" value="ENDOU"/>
    <property type="match status" value="1"/>
</dbReference>
<dbReference type="GO" id="GO:0046872">
    <property type="term" value="F:metal ion binding"/>
    <property type="evidence" value="ECO:0007669"/>
    <property type="project" value="UniProtKB-KW"/>
</dbReference>
<keyword evidence="5" id="KW-0479">Metal-binding</keyword>
<evidence type="ECO:0000256" key="5">
    <source>
        <dbReference type="ARBA" id="ARBA00022723"/>
    </source>
</evidence>
<evidence type="ECO:0000256" key="8">
    <source>
        <dbReference type="ARBA" id="ARBA00022884"/>
    </source>
</evidence>
<evidence type="ECO:0000256" key="6">
    <source>
        <dbReference type="ARBA" id="ARBA00022759"/>
    </source>
</evidence>
<comment type="cofactor">
    <cofactor evidence="1">
        <name>Mn(2+)</name>
        <dbReference type="ChEBI" id="CHEBI:29035"/>
    </cofactor>
</comment>
<evidence type="ECO:0000313" key="12">
    <source>
        <dbReference type="EMBL" id="KAG2386120.1"/>
    </source>
</evidence>
<proteinExistence type="inferred from homology"/>
<dbReference type="GO" id="GO:0003723">
    <property type="term" value="F:RNA binding"/>
    <property type="evidence" value="ECO:0007669"/>
    <property type="project" value="UniProtKB-KW"/>
</dbReference>
<dbReference type="SUPFAM" id="SSF142877">
    <property type="entry name" value="EndoU-like"/>
    <property type="match status" value="1"/>
</dbReference>
<evidence type="ECO:0000256" key="9">
    <source>
        <dbReference type="ARBA" id="ARBA00023211"/>
    </source>
</evidence>
<evidence type="ECO:0000256" key="7">
    <source>
        <dbReference type="ARBA" id="ARBA00022801"/>
    </source>
</evidence>
<reference evidence="12 13" key="1">
    <citation type="journal article" date="2018" name="BMC Genomics">
        <title>The genome of Naegleria lovaniensis, the basis for a comparative approach to unravel pathogenicity factors of the human pathogenic amoeba N. fowleri.</title>
        <authorList>
            <person name="Liechti N."/>
            <person name="Schurch N."/>
            <person name="Bruggmann R."/>
            <person name="Wittwer M."/>
        </authorList>
    </citation>
    <scope>NUCLEOTIDE SEQUENCE [LARGE SCALE GENOMIC DNA]</scope>
    <source>
        <strain evidence="12 13">ATCC 30569</strain>
    </source>
</reference>